<dbReference type="Proteomes" id="UP000009027">
    <property type="component" value="Unassembled WGS sequence"/>
</dbReference>
<evidence type="ECO:0000313" key="2">
    <source>
        <dbReference type="Proteomes" id="UP000009027"/>
    </source>
</evidence>
<name>F9WLN2_TRYVY</name>
<evidence type="ECO:0000313" key="1">
    <source>
        <dbReference type="EMBL" id="CCD18424.1"/>
    </source>
</evidence>
<protein>
    <recommendedName>
        <fullName evidence="3">MMS19 nucleotide excision repair protein</fullName>
    </recommendedName>
</protein>
<dbReference type="SUPFAM" id="SSF48371">
    <property type="entry name" value="ARM repeat"/>
    <property type="match status" value="1"/>
</dbReference>
<dbReference type="AlphaFoldDB" id="F9WLN2"/>
<dbReference type="EMBL" id="CAEX01001130">
    <property type="protein sequence ID" value="CCD18424.1"/>
    <property type="molecule type" value="Genomic_DNA"/>
</dbReference>
<dbReference type="InterPro" id="IPR016024">
    <property type="entry name" value="ARM-type_fold"/>
</dbReference>
<keyword evidence="2" id="KW-1185">Reference proteome</keyword>
<accession>F9WLN2</accession>
<reference evidence="1 2" key="1">
    <citation type="journal article" date="2012" name="Proc. Natl. Acad. Sci. U.S.A.">
        <title>Antigenic diversity is generated by distinct evolutionary mechanisms in African trypanosome species.</title>
        <authorList>
            <person name="Jackson A.P."/>
            <person name="Berry A."/>
            <person name="Aslett M."/>
            <person name="Allison H.C."/>
            <person name="Burton P."/>
            <person name="Vavrova-Anderson J."/>
            <person name="Brown R."/>
            <person name="Browne H."/>
            <person name="Corton N."/>
            <person name="Hauser H."/>
            <person name="Gamble J."/>
            <person name="Gilderthorp R."/>
            <person name="Marcello L."/>
            <person name="McQuillan J."/>
            <person name="Otto T.D."/>
            <person name="Quail M.A."/>
            <person name="Sanders M.J."/>
            <person name="van Tonder A."/>
            <person name="Ginger M.L."/>
            <person name="Field M.C."/>
            <person name="Barry J.D."/>
            <person name="Hertz-Fowler C."/>
            <person name="Berriman M."/>
        </authorList>
    </citation>
    <scope>NUCLEOTIDE SEQUENCE</scope>
    <source>
        <strain evidence="1 2">Y486</strain>
    </source>
</reference>
<gene>
    <name evidence="1" type="ORF">TvY486_0011130</name>
</gene>
<evidence type="ECO:0008006" key="3">
    <source>
        <dbReference type="Google" id="ProtNLM"/>
    </source>
</evidence>
<sequence length="375" mass="40442">MLLQWPDIFSLCRSGFATCLDIADDAVLRMIRLLHETGATEGFEFACELVQRLPETVPSTVIQLASVEKASVLAIALISFRSSSAICALGPFEKWMPELLAAVCDERRCALAMQGLSALCLHAPGAYRALLEQSRGLGPEGQLAVCSAIVRGLYASGAVGEAEAIAGNLLAPQLNTKDGKRSGDVLTASFLFNVRELKKCVTLLPVLVAVARSAVTTSPELLQCLAQLLRDKPAELEFDCNEVLHLVRHLPPDQAPEPLNDALVECLSSALAWVGASAGLAGVLSPPGGVFQAVLHGVRSPRLQIRCASLQLLTCVASLLLEGSEQTEGDHRCKDDFMGIRAQVLKITQVALGDHKRLVRQRAAQCRQLWFKLRY</sequence>
<organism evidence="1 2">
    <name type="scientific">Trypanosoma vivax (strain Y486)</name>
    <dbReference type="NCBI Taxonomy" id="1055687"/>
    <lineage>
        <taxon>Eukaryota</taxon>
        <taxon>Discoba</taxon>
        <taxon>Euglenozoa</taxon>
        <taxon>Kinetoplastea</taxon>
        <taxon>Metakinetoplastina</taxon>
        <taxon>Trypanosomatida</taxon>
        <taxon>Trypanosomatidae</taxon>
        <taxon>Trypanosoma</taxon>
        <taxon>Duttonella</taxon>
    </lineage>
</organism>
<proteinExistence type="predicted"/>
<dbReference type="VEuPathDB" id="TriTrypDB:TvY486_0011130"/>